<accession>A0A2D3V1L5</accession>
<dbReference type="Proteomes" id="UP000225277">
    <property type="component" value="Unassembled WGS sequence"/>
</dbReference>
<dbReference type="AlphaFoldDB" id="A0A2D3V1L5"/>
<feature type="signal peptide" evidence="1">
    <location>
        <begin position="1"/>
        <end position="18"/>
    </location>
</feature>
<proteinExistence type="predicted"/>
<dbReference type="GeneID" id="35596537"/>
<protein>
    <submittedName>
        <fullName evidence="2">Uncharacterized protein</fullName>
    </submittedName>
</protein>
<feature type="chain" id="PRO_5013662773" evidence="1">
    <location>
        <begin position="19"/>
        <end position="225"/>
    </location>
</feature>
<gene>
    <name evidence="2" type="ORF">RCC_01253</name>
</gene>
<dbReference type="OrthoDB" id="4820608at2759"/>
<reference evidence="2 3" key="1">
    <citation type="submission" date="2016-03" db="EMBL/GenBank/DDBJ databases">
        <authorList>
            <person name="Ploux O."/>
        </authorList>
    </citation>
    <scope>NUCLEOTIDE SEQUENCE [LARGE SCALE GENOMIC DNA]</scope>
    <source>
        <strain evidence="2 3">URUG2</strain>
    </source>
</reference>
<organism evidence="2 3">
    <name type="scientific">Ramularia collo-cygni</name>
    <dbReference type="NCBI Taxonomy" id="112498"/>
    <lineage>
        <taxon>Eukaryota</taxon>
        <taxon>Fungi</taxon>
        <taxon>Dikarya</taxon>
        <taxon>Ascomycota</taxon>
        <taxon>Pezizomycotina</taxon>
        <taxon>Dothideomycetes</taxon>
        <taxon>Dothideomycetidae</taxon>
        <taxon>Mycosphaerellales</taxon>
        <taxon>Mycosphaerellaceae</taxon>
        <taxon>Ramularia</taxon>
    </lineage>
</organism>
<keyword evidence="3" id="KW-1185">Reference proteome</keyword>
<dbReference type="STRING" id="112498.A0A2D3V1L5"/>
<sequence>MHSSVLVAALACCQAVVAAPTEGPAYGHPSYSPAHIPCDDHSCSHHDPYSGYEAKSYIDKFDDLPQSIISLSPVKKYGGLNYKAFFSATPSKLTGPQPHSPSNVVAYGAYGSLLQGAPILSPIESNSIFDLHSFYFGCAINTAETAAGVPSTCTVTVTGYDGTRKIGSEEFKFTPEGILDLKPDFQLAEFGKWAKGMTSAEFETSNGLLTGTLLDDFAYTVYTKE</sequence>
<evidence type="ECO:0000313" key="2">
    <source>
        <dbReference type="EMBL" id="CZT15389.1"/>
    </source>
</evidence>
<dbReference type="EMBL" id="FJUY01000001">
    <property type="protein sequence ID" value="CZT15389.1"/>
    <property type="molecule type" value="Genomic_DNA"/>
</dbReference>
<evidence type="ECO:0000256" key="1">
    <source>
        <dbReference type="SAM" id="SignalP"/>
    </source>
</evidence>
<keyword evidence="1" id="KW-0732">Signal</keyword>
<name>A0A2D3V1L5_9PEZI</name>
<evidence type="ECO:0000313" key="3">
    <source>
        <dbReference type="Proteomes" id="UP000225277"/>
    </source>
</evidence>
<dbReference type="RefSeq" id="XP_023622286.1">
    <property type="nucleotide sequence ID" value="XM_023766518.1"/>
</dbReference>